<gene>
    <name evidence="7" type="ORF">C3747_130g47</name>
</gene>
<keyword evidence="1 5" id="KW-0547">Nucleotide-binding</keyword>
<dbReference type="OrthoDB" id="10256233at2759"/>
<comment type="caution">
    <text evidence="7">The sequence shown here is derived from an EMBL/GenBank/DDBJ whole genome shotgun (WGS) entry which is preliminary data.</text>
</comment>
<keyword evidence="5 7" id="KW-0347">Helicase</keyword>
<dbReference type="InterPro" id="IPR011545">
    <property type="entry name" value="DEAD/DEAH_box_helicase_dom"/>
</dbReference>
<keyword evidence="2 5" id="KW-0378">Hydrolase</keyword>
<protein>
    <recommendedName>
        <fullName evidence="5">ATP-dependent RNA helicase</fullName>
        <ecNumber evidence="5">3.6.4.13</ecNumber>
    </recommendedName>
</protein>
<dbReference type="VEuPathDB" id="TriTrypDB:Tc_MARK_2591"/>
<comment type="catalytic activity">
    <reaction evidence="5">
        <text>ATP + H2O = ADP + phosphate + H(+)</text>
        <dbReference type="Rhea" id="RHEA:13065"/>
        <dbReference type="ChEBI" id="CHEBI:15377"/>
        <dbReference type="ChEBI" id="CHEBI:15378"/>
        <dbReference type="ChEBI" id="CHEBI:30616"/>
        <dbReference type="ChEBI" id="CHEBI:43474"/>
        <dbReference type="ChEBI" id="CHEBI:456216"/>
        <dbReference type="EC" id="3.6.4.13"/>
    </reaction>
</comment>
<dbReference type="SUPFAM" id="SSF52540">
    <property type="entry name" value="P-loop containing nucleoside triphosphate hydrolases"/>
    <property type="match status" value="1"/>
</dbReference>
<evidence type="ECO:0000256" key="5">
    <source>
        <dbReference type="RuleBase" id="RU365068"/>
    </source>
</evidence>
<evidence type="ECO:0000313" key="7">
    <source>
        <dbReference type="EMBL" id="PWV05488.1"/>
    </source>
</evidence>
<organism evidence="7 8">
    <name type="scientific">Trypanosoma cruzi</name>
    <dbReference type="NCBI Taxonomy" id="5693"/>
    <lineage>
        <taxon>Eukaryota</taxon>
        <taxon>Discoba</taxon>
        <taxon>Euglenozoa</taxon>
        <taxon>Kinetoplastea</taxon>
        <taxon>Metakinetoplastina</taxon>
        <taxon>Trypanosomatida</taxon>
        <taxon>Trypanosomatidae</taxon>
        <taxon>Trypanosoma</taxon>
        <taxon>Schizotrypanum</taxon>
    </lineage>
</organism>
<comment type="similarity">
    <text evidence="5">Belongs to the DEAD box helicase family.</text>
</comment>
<dbReference type="Pfam" id="PF00270">
    <property type="entry name" value="DEAD"/>
    <property type="match status" value="1"/>
</dbReference>
<dbReference type="GO" id="GO:0016787">
    <property type="term" value="F:hydrolase activity"/>
    <property type="evidence" value="ECO:0007669"/>
    <property type="project" value="UniProtKB-KW"/>
</dbReference>
<keyword evidence="3 5" id="KW-0067">ATP-binding</keyword>
<dbReference type="Gene3D" id="3.40.50.300">
    <property type="entry name" value="P-loop containing nucleotide triphosphate hydrolases"/>
    <property type="match status" value="2"/>
</dbReference>
<dbReference type="SMR" id="A0A2V2WA71"/>
<dbReference type="OMA" id="NPDMAYR"/>
<dbReference type="InterPro" id="IPR027417">
    <property type="entry name" value="P-loop_NTPase"/>
</dbReference>
<name>A0A2V2WA71_TRYCR</name>
<dbReference type="GO" id="GO:0003723">
    <property type="term" value="F:RNA binding"/>
    <property type="evidence" value="ECO:0007669"/>
    <property type="project" value="UniProtKB-UniRule"/>
</dbReference>
<dbReference type="AlphaFoldDB" id="A0A2V2WA71"/>
<proteinExistence type="inferred from homology"/>
<dbReference type="GO" id="GO:0003724">
    <property type="term" value="F:RNA helicase activity"/>
    <property type="evidence" value="ECO:0007669"/>
    <property type="project" value="UniProtKB-EC"/>
</dbReference>
<dbReference type="Proteomes" id="UP000246078">
    <property type="component" value="Unassembled WGS sequence"/>
</dbReference>
<dbReference type="GO" id="GO:0005524">
    <property type="term" value="F:ATP binding"/>
    <property type="evidence" value="ECO:0007669"/>
    <property type="project" value="UniProtKB-UniRule"/>
</dbReference>
<dbReference type="EMBL" id="PRFC01000130">
    <property type="protein sequence ID" value="PWV05488.1"/>
    <property type="molecule type" value="Genomic_DNA"/>
</dbReference>
<evidence type="ECO:0000313" key="8">
    <source>
        <dbReference type="Proteomes" id="UP000246078"/>
    </source>
</evidence>
<dbReference type="VEuPathDB" id="TriTrypDB:TcCLB.506635.100"/>
<dbReference type="VEuPathDB" id="TriTrypDB:TcCL_ESM05499"/>
<dbReference type="VEuPathDB" id="TriTrypDB:BCY84_03469"/>
<evidence type="ECO:0000256" key="2">
    <source>
        <dbReference type="ARBA" id="ARBA00022801"/>
    </source>
</evidence>
<evidence type="ECO:0000256" key="1">
    <source>
        <dbReference type="ARBA" id="ARBA00022741"/>
    </source>
</evidence>
<reference evidence="7 8" key="1">
    <citation type="journal article" date="2018" name="Microb. Genom.">
        <title>Expanding an expanded genome: long-read sequencing of Trypanosoma cruzi.</title>
        <authorList>
            <person name="Berna L."/>
            <person name="Rodriguez M."/>
            <person name="Chiribao M.L."/>
            <person name="Parodi-Talice A."/>
            <person name="Pita S."/>
            <person name="Rijo G."/>
            <person name="Alvarez-Valin F."/>
            <person name="Robello C."/>
        </authorList>
    </citation>
    <scope>NUCLEOTIDE SEQUENCE [LARGE SCALE GENOMIC DNA]</scope>
    <source>
        <strain evidence="7 8">TCC</strain>
    </source>
</reference>
<dbReference type="EC" id="3.6.4.13" evidence="5"/>
<dbReference type="PROSITE" id="PS51194">
    <property type="entry name" value="HELICASE_CTER"/>
    <property type="match status" value="1"/>
</dbReference>
<evidence type="ECO:0000256" key="4">
    <source>
        <dbReference type="ARBA" id="ARBA00022884"/>
    </source>
</evidence>
<dbReference type="VEuPathDB" id="TriTrypDB:TcBrA4_0123050"/>
<sequence length="771" mass="87376">MKQKMRRVNQLSGTPWRDRDLFSVFVVIRCVIQSSQSNGLRSPLDQYEDFRLVQQLRKNRQGNYYRYQQRLWPSTEALERSMTERLYSPTERSPLVLLPQSKRTSPNRTLVLEGNGATALLEAAESTLAQNGQTTADEATTPSAPLSDMEEMLAEHLRVELQGPIGSKIITEADLEGTILESARERARLVIEEDLLVNDLVSSSSSSASSAVLTLRRKVPSAKDEGGVAWISLGLDPLLSERALAKYGPVPTRLQCRLLPALLHEDHNDVIFNGVTGSGKTSVFLLALLQSVRSEAAGLNVFVAKDGLTALHAYSQLRALCGPLGGTVVDRPRDDWSWLYLGSHREGYETYYRALRRSLHSDHGPVRILITTADTMCELLFEKKMEFESFGYLRRVYIDDIGVQIPMVPPNAPVAEMRERLRNPLACELLLGTLHQLPGPHIRSILQLGLVSADMDERLKDHLKALCVKLERHTIVLSSVRIPSTIHCLFSFHLFHEDLYEYLVKLIWNARDTIPGRAVIFIRQEDNLLQVRTKLRGLGMNAKLFSEVCHDGEFCGKWKFLLLRESEAFGIEIPLVSHVFITFCPRTACSFQHMCGRTGRLGNLGWVYTVTDKRDARSVREIATQLDVDFCNHVINVQLAQVPPKDMDRQTKEYELYGLDPQYAVRQHYIVQTENPDMAYRSREFFSKPAKKQFQMEQYTPISVLHRRFVNSKKLAADMNRDPSVAVSLQKQGLLDQTLKPTKRLKFLLNKKSQKHGVSLYGGKNGIHDGR</sequence>
<keyword evidence="4 5" id="KW-0694">RNA-binding</keyword>
<comment type="function">
    <text evidence="5">RNA helicase.</text>
</comment>
<accession>A0A2V2WA71</accession>
<feature type="domain" description="Helicase C-terminal" evidence="6">
    <location>
        <begin position="498"/>
        <end position="650"/>
    </location>
</feature>
<dbReference type="VEuPathDB" id="TriTrypDB:C4B63_7g138"/>
<dbReference type="VEuPathDB" id="TriTrypDB:C3747_130g47"/>
<dbReference type="VEuPathDB" id="TriTrypDB:TCDM_03609"/>
<dbReference type="VEuPathDB" id="TriTrypDB:TcG_02000"/>
<dbReference type="VEuPathDB" id="TriTrypDB:ECC02_005707"/>
<evidence type="ECO:0000259" key="6">
    <source>
        <dbReference type="PROSITE" id="PS51194"/>
    </source>
</evidence>
<dbReference type="InterPro" id="IPR001650">
    <property type="entry name" value="Helicase_C-like"/>
</dbReference>
<dbReference type="VEuPathDB" id="TriTrypDB:TcCLB.508029.30"/>
<dbReference type="PANTHER" id="PTHR24031">
    <property type="entry name" value="RNA HELICASE"/>
    <property type="match status" value="1"/>
</dbReference>
<dbReference type="VEuPathDB" id="TriTrypDB:TCSYLVIO_010960"/>
<comment type="domain">
    <text evidence="5">The Q motif is unique to and characteristic of the DEAD box family of RNA helicases and controls ATP binding and hydrolysis.</text>
</comment>
<evidence type="ECO:0000256" key="3">
    <source>
        <dbReference type="ARBA" id="ARBA00022840"/>
    </source>
</evidence>